<sequence length="107" mass="12806">MSKLFKGHTTRKFNYIPRYYDKENNDLIYNRIGDGKFAQNYVRKKKMKGDQELDNEKRIDFSSYRVRPKRSKSSPQFNTMIILVALMLLLAIMWIITNPNFTNIFSE</sequence>
<protein>
    <submittedName>
        <fullName evidence="2">Uncharacterized protein</fullName>
    </submittedName>
</protein>
<comment type="caution">
    <text evidence="2">The sequence shown here is derived from an EMBL/GenBank/DDBJ whole genome shotgun (WGS) entry which is preliminary data.</text>
</comment>
<evidence type="ECO:0000313" key="3">
    <source>
        <dbReference type="Proteomes" id="UP001152599"/>
    </source>
</evidence>
<keyword evidence="1" id="KW-1133">Transmembrane helix</keyword>
<organism evidence="2 3">
    <name type="scientific">Profundicola chukchiensis</name>
    <dbReference type="NCBI Taxonomy" id="2961959"/>
    <lineage>
        <taxon>Bacteria</taxon>
        <taxon>Pseudomonadati</taxon>
        <taxon>Bacteroidota</taxon>
        <taxon>Flavobacteriia</taxon>
        <taxon>Flavobacteriales</taxon>
        <taxon>Weeksellaceae</taxon>
        <taxon>Profundicola</taxon>
    </lineage>
</organism>
<accession>A0A9X4MVU9</accession>
<reference evidence="2" key="1">
    <citation type="submission" date="2022-07" db="EMBL/GenBank/DDBJ databases">
        <title>Description and genome-wide analysis of Profundicola chukchiensis gen. nov., sp. nov., marine bacteria isolated from bottom sediments of the Chukchi Sea.</title>
        <authorList>
            <person name="Romanenko L."/>
            <person name="Otstavnykh N."/>
            <person name="Kurilenko V."/>
            <person name="Eremeev V."/>
            <person name="Velansky P."/>
            <person name="Mikhailov V."/>
            <person name="Isaeva M."/>
        </authorList>
    </citation>
    <scope>NUCLEOTIDE SEQUENCE</scope>
    <source>
        <strain evidence="2">KMM 9713</strain>
    </source>
</reference>
<dbReference type="AlphaFoldDB" id="A0A9X4MVU9"/>
<name>A0A9X4MVU9_9FLAO</name>
<evidence type="ECO:0000313" key="2">
    <source>
        <dbReference type="EMBL" id="MDG4944974.1"/>
    </source>
</evidence>
<keyword evidence="3" id="KW-1185">Reference proteome</keyword>
<gene>
    <name evidence="2" type="ORF">NMK71_00965</name>
</gene>
<dbReference type="Proteomes" id="UP001152599">
    <property type="component" value="Unassembled WGS sequence"/>
</dbReference>
<keyword evidence="1" id="KW-0812">Transmembrane</keyword>
<proteinExistence type="predicted"/>
<dbReference type="EMBL" id="JANCMU010000001">
    <property type="protein sequence ID" value="MDG4944974.1"/>
    <property type="molecule type" value="Genomic_DNA"/>
</dbReference>
<evidence type="ECO:0000256" key="1">
    <source>
        <dbReference type="SAM" id="Phobius"/>
    </source>
</evidence>
<feature type="transmembrane region" description="Helical" evidence="1">
    <location>
        <begin position="77"/>
        <end position="97"/>
    </location>
</feature>
<dbReference type="RefSeq" id="WP_304416439.1">
    <property type="nucleotide sequence ID" value="NZ_JANAIE010000002.1"/>
</dbReference>
<keyword evidence="1" id="KW-0472">Membrane</keyword>